<reference evidence="3" key="2">
    <citation type="submission" date="2017-06" db="EMBL/GenBank/DDBJ databases">
        <title>WGS assembly of Brachypodium distachyon.</title>
        <authorList>
            <consortium name="The International Brachypodium Initiative"/>
            <person name="Lucas S."/>
            <person name="Harmon-Smith M."/>
            <person name="Lail K."/>
            <person name="Tice H."/>
            <person name="Grimwood J."/>
            <person name="Bruce D."/>
            <person name="Barry K."/>
            <person name="Shu S."/>
            <person name="Lindquist E."/>
            <person name="Wang M."/>
            <person name="Pitluck S."/>
            <person name="Vogel J.P."/>
            <person name="Garvin D.F."/>
            <person name="Mockler T.C."/>
            <person name="Schmutz J."/>
            <person name="Rokhsar D."/>
            <person name="Bevan M.W."/>
        </authorList>
    </citation>
    <scope>NUCLEOTIDE SEQUENCE</scope>
    <source>
        <strain evidence="3">Bd21</strain>
    </source>
</reference>
<reference evidence="3 4" key="1">
    <citation type="journal article" date="2010" name="Nature">
        <title>Genome sequencing and analysis of the model grass Brachypodium distachyon.</title>
        <authorList>
            <consortium name="International Brachypodium Initiative"/>
        </authorList>
    </citation>
    <scope>NUCLEOTIDE SEQUENCE [LARGE SCALE GENOMIC DNA]</scope>
    <source>
        <strain evidence="3 4">Bd21</strain>
    </source>
</reference>
<evidence type="ECO:0000256" key="2">
    <source>
        <dbReference type="SAM" id="SignalP"/>
    </source>
</evidence>
<dbReference type="EnsemblPlants" id="PNT62435">
    <property type="protein sequence ID" value="PNT62435"/>
    <property type="gene ID" value="BRADI_4g03299v3"/>
</dbReference>
<feature type="signal peptide" evidence="2">
    <location>
        <begin position="1"/>
        <end position="27"/>
    </location>
</feature>
<feature type="region of interest" description="Disordered" evidence="1">
    <location>
        <begin position="167"/>
        <end position="199"/>
    </location>
</feature>
<name>A0A2K2CK82_BRADI</name>
<feature type="chain" id="PRO_5036043204" description="Secreted protein" evidence="2">
    <location>
        <begin position="28"/>
        <end position="199"/>
    </location>
</feature>
<evidence type="ECO:0000313" key="4">
    <source>
        <dbReference type="EnsemblPlants" id="PNT62435"/>
    </source>
</evidence>
<reference evidence="4" key="3">
    <citation type="submission" date="2018-08" db="UniProtKB">
        <authorList>
            <consortium name="EnsemblPlants"/>
        </authorList>
    </citation>
    <scope>IDENTIFICATION</scope>
    <source>
        <strain evidence="4">cv. Bd21</strain>
    </source>
</reference>
<gene>
    <name evidence="3" type="ORF">BRADI_4g03299v3</name>
</gene>
<evidence type="ECO:0000313" key="3">
    <source>
        <dbReference type="EMBL" id="PNT62435.1"/>
    </source>
</evidence>
<keyword evidence="2" id="KW-0732">Signal</keyword>
<accession>A0A2K2CK82</accession>
<dbReference type="AlphaFoldDB" id="A0A2K2CK82"/>
<evidence type="ECO:0000313" key="5">
    <source>
        <dbReference type="Proteomes" id="UP000008810"/>
    </source>
</evidence>
<dbReference type="EMBL" id="CM000883">
    <property type="protein sequence ID" value="PNT62435.1"/>
    <property type="molecule type" value="Genomic_DNA"/>
</dbReference>
<sequence length="199" mass="22703">MTWTGFLRKSISNLLALAAMSCPGKDAAPRRPLPFLKMYYCLCLGFSCLQAAAEQLDGQVRAEPVLRKRHADRGQTMPRRGAGRAAAQKKEATYCYPPHWLWAQRARRRPAASCWRRAILTAHQLLDEMARFRRRKKMMRWMPTWTADGTLHVVLFSPCRLTPRTHRLSRRQPLPPMSSLHSVDPPRPSRGCSPVSIAS</sequence>
<dbReference type="InParanoid" id="A0A2K2CK82"/>
<proteinExistence type="predicted"/>
<protein>
    <recommendedName>
        <fullName evidence="6">Secreted protein</fullName>
    </recommendedName>
</protein>
<organism evidence="3">
    <name type="scientific">Brachypodium distachyon</name>
    <name type="common">Purple false brome</name>
    <name type="synonym">Trachynia distachya</name>
    <dbReference type="NCBI Taxonomy" id="15368"/>
    <lineage>
        <taxon>Eukaryota</taxon>
        <taxon>Viridiplantae</taxon>
        <taxon>Streptophyta</taxon>
        <taxon>Embryophyta</taxon>
        <taxon>Tracheophyta</taxon>
        <taxon>Spermatophyta</taxon>
        <taxon>Magnoliopsida</taxon>
        <taxon>Liliopsida</taxon>
        <taxon>Poales</taxon>
        <taxon>Poaceae</taxon>
        <taxon>BOP clade</taxon>
        <taxon>Pooideae</taxon>
        <taxon>Stipodae</taxon>
        <taxon>Brachypodieae</taxon>
        <taxon>Brachypodium</taxon>
    </lineage>
</organism>
<evidence type="ECO:0000256" key="1">
    <source>
        <dbReference type="SAM" id="MobiDB-lite"/>
    </source>
</evidence>
<keyword evidence="5" id="KW-1185">Reference proteome</keyword>
<dbReference type="Gramene" id="PNT62435">
    <property type="protein sequence ID" value="PNT62435"/>
    <property type="gene ID" value="BRADI_4g03299v3"/>
</dbReference>
<evidence type="ECO:0008006" key="6">
    <source>
        <dbReference type="Google" id="ProtNLM"/>
    </source>
</evidence>
<dbReference type="Proteomes" id="UP000008810">
    <property type="component" value="Chromosome 4"/>
</dbReference>